<dbReference type="PANTHER" id="PTHR24223">
    <property type="entry name" value="ATP-BINDING CASSETTE SUB-FAMILY C"/>
    <property type="match status" value="1"/>
</dbReference>
<evidence type="ECO:0000256" key="3">
    <source>
        <dbReference type="SAM" id="MobiDB-lite"/>
    </source>
</evidence>
<protein>
    <submittedName>
        <fullName evidence="5">ABC transporter domain-containing protein</fullName>
    </submittedName>
</protein>
<dbReference type="InterPro" id="IPR050173">
    <property type="entry name" value="ABC_transporter_C-like"/>
</dbReference>
<evidence type="ECO:0000256" key="1">
    <source>
        <dbReference type="ARBA" id="ARBA00022741"/>
    </source>
</evidence>
<organism evidence="5 6">
    <name type="scientific">Ditylenchus destructor</name>
    <dbReference type="NCBI Taxonomy" id="166010"/>
    <lineage>
        <taxon>Eukaryota</taxon>
        <taxon>Metazoa</taxon>
        <taxon>Ecdysozoa</taxon>
        <taxon>Nematoda</taxon>
        <taxon>Chromadorea</taxon>
        <taxon>Rhabditida</taxon>
        <taxon>Tylenchina</taxon>
        <taxon>Tylenchomorpha</taxon>
        <taxon>Sphaerularioidea</taxon>
        <taxon>Anguinidae</taxon>
        <taxon>Anguininae</taxon>
        <taxon>Ditylenchus</taxon>
    </lineage>
</organism>
<dbReference type="InterPro" id="IPR027417">
    <property type="entry name" value="P-loop_NTPase"/>
</dbReference>
<name>A0AAD4R8P8_9BILA</name>
<dbReference type="GO" id="GO:0016020">
    <property type="term" value="C:membrane"/>
    <property type="evidence" value="ECO:0007669"/>
    <property type="project" value="TreeGrafter"/>
</dbReference>
<dbReference type="Gene3D" id="3.40.50.300">
    <property type="entry name" value="P-loop containing nucleotide triphosphate hydrolases"/>
    <property type="match status" value="1"/>
</dbReference>
<dbReference type="GO" id="GO:0016887">
    <property type="term" value="F:ATP hydrolysis activity"/>
    <property type="evidence" value="ECO:0007669"/>
    <property type="project" value="InterPro"/>
</dbReference>
<feature type="region of interest" description="Disordered" evidence="3">
    <location>
        <begin position="221"/>
        <end position="254"/>
    </location>
</feature>
<dbReference type="EMBL" id="JAKKPZ010000009">
    <property type="protein sequence ID" value="KAI1717211.1"/>
    <property type="molecule type" value="Genomic_DNA"/>
</dbReference>
<dbReference type="Pfam" id="PF00005">
    <property type="entry name" value="ABC_tran"/>
    <property type="match status" value="1"/>
</dbReference>
<feature type="domain" description="ABC transporter" evidence="4">
    <location>
        <begin position="52"/>
        <end position="91"/>
    </location>
</feature>
<dbReference type="SUPFAM" id="SSF52540">
    <property type="entry name" value="P-loop containing nucleoside triphosphate hydrolases"/>
    <property type="match status" value="1"/>
</dbReference>
<dbReference type="GO" id="GO:0005524">
    <property type="term" value="F:ATP binding"/>
    <property type="evidence" value="ECO:0007669"/>
    <property type="project" value="UniProtKB-KW"/>
</dbReference>
<dbReference type="InterPro" id="IPR003439">
    <property type="entry name" value="ABC_transporter-like_ATP-bd"/>
</dbReference>
<dbReference type="AlphaFoldDB" id="A0AAD4R8P8"/>
<evidence type="ECO:0000313" key="5">
    <source>
        <dbReference type="EMBL" id="KAI1717211.1"/>
    </source>
</evidence>
<reference evidence="5" key="1">
    <citation type="submission" date="2022-01" db="EMBL/GenBank/DDBJ databases">
        <title>Genome Sequence Resource for Two Populations of Ditylenchus destructor, the Migratory Endoparasitic Phytonematode.</title>
        <authorList>
            <person name="Zhang H."/>
            <person name="Lin R."/>
            <person name="Xie B."/>
        </authorList>
    </citation>
    <scope>NUCLEOTIDE SEQUENCE</scope>
    <source>
        <strain evidence="5">BazhouSP</strain>
    </source>
</reference>
<keyword evidence="6" id="KW-1185">Reference proteome</keyword>
<dbReference type="Proteomes" id="UP001201812">
    <property type="component" value="Unassembled WGS sequence"/>
</dbReference>
<accession>A0AAD4R8P8</accession>
<evidence type="ECO:0000256" key="2">
    <source>
        <dbReference type="ARBA" id="ARBA00022840"/>
    </source>
</evidence>
<keyword evidence="1" id="KW-0547">Nucleotide-binding</keyword>
<keyword evidence="2" id="KW-0067">ATP-binding</keyword>
<comment type="caution">
    <text evidence="5">The sequence shown here is derived from an EMBL/GenBank/DDBJ whole genome shotgun (WGS) entry which is preliminary data.</text>
</comment>
<evidence type="ECO:0000259" key="4">
    <source>
        <dbReference type="Pfam" id="PF00005"/>
    </source>
</evidence>
<gene>
    <name evidence="5" type="ORF">DdX_06945</name>
</gene>
<feature type="region of interest" description="Disordered" evidence="3">
    <location>
        <begin position="153"/>
        <end position="176"/>
    </location>
</feature>
<proteinExistence type="predicted"/>
<sequence length="254" mass="28445">MLFGLGERDPALFSGTLRFNLDPFNAFSDVDIWTALEHAHLKTFVEVQKSGLNHLISEGGENISVGQRQLICLARAILRRSAVIVLDEATASIDSATDSLIQKTIRNEFVNSTVLTIAHRISTILDSDRDPLSFAIAALVVTGLALKYQAHKAQNDQRKQQTANGGGYQDDEYYDDDPDEDFFHTRRYADAVEQRKLKLKKQKPPSDMYDEDQWGVRSDEWHPDIVDEGPISRGSFPNDVTYGNGHPVGNWPGK</sequence>
<evidence type="ECO:0000313" key="6">
    <source>
        <dbReference type="Proteomes" id="UP001201812"/>
    </source>
</evidence>
<dbReference type="GO" id="GO:0042626">
    <property type="term" value="F:ATPase-coupled transmembrane transporter activity"/>
    <property type="evidence" value="ECO:0007669"/>
    <property type="project" value="TreeGrafter"/>
</dbReference>